<dbReference type="EMBL" id="JANTYZ010000024">
    <property type="protein sequence ID" value="MCS3866870.1"/>
    <property type="molecule type" value="Genomic_DNA"/>
</dbReference>
<dbReference type="PANTHER" id="PTHR23150">
    <property type="entry name" value="SULFATASE MODIFYING FACTOR 1, 2"/>
    <property type="match status" value="1"/>
</dbReference>
<dbReference type="Proteomes" id="UP001155034">
    <property type="component" value="Unassembled WGS sequence"/>
</dbReference>
<reference evidence="4" key="1">
    <citation type="submission" date="2022-08" db="EMBL/GenBank/DDBJ databases">
        <title>Genomic Encyclopedia of Type Strains, Phase V (KMG-V): Genome sequencing to study the core and pangenomes of soil and plant-associated prokaryotes.</title>
        <authorList>
            <person name="Whitman W."/>
        </authorList>
    </citation>
    <scope>NUCLEOTIDE SEQUENCE</scope>
    <source>
        <strain evidence="4">SP2016B</strain>
    </source>
</reference>
<feature type="region of interest" description="Disordered" evidence="1">
    <location>
        <begin position="449"/>
        <end position="499"/>
    </location>
</feature>
<comment type="caution">
    <text evidence="4">The sequence shown here is derived from an EMBL/GenBank/DDBJ whole genome shotgun (WGS) entry which is preliminary data.</text>
</comment>
<dbReference type="PANTHER" id="PTHR23150:SF19">
    <property type="entry name" value="FORMYLGLYCINE-GENERATING ENZYME"/>
    <property type="match status" value="1"/>
</dbReference>
<dbReference type="InterPro" id="IPR051043">
    <property type="entry name" value="Sulfatase_Mod_Factor_Kinase"/>
</dbReference>
<dbReference type="RefSeq" id="WP_103017254.1">
    <property type="nucleotide sequence ID" value="NZ_CALTSD010000017.1"/>
</dbReference>
<feature type="signal peptide" evidence="2">
    <location>
        <begin position="1"/>
        <end position="24"/>
    </location>
</feature>
<accession>A0A9X2U4W0</accession>
<evidence type="ECO:0000256" key="1">
    <source>
        <dbReference type="SAM" id="MobiDB-lite"/>
    </source>
</evidence>
<dbReference type="InterPro" id="IPR005532">
    <property type="entry name" value="SUMF_dom"/>
</dbReference>
<organism evidence="4 5">
    <name type="scientific">Salinibacter ruber</name>
    <dbReference type="NCBI Taxonomy" id="146919"/>
    <lineage>
        <taxon>Bacteria</taxon>
        <taxon>Pseudomonadati</taxon>
        <taxon>Rhodothermota</taxon>
        <taxon>Rhodothermia</taxon>
        <taxon>Rhodothermales</taxon>
        <taxon>Salinibacteraceae</taxon>
        <taxon>Salinibacter</taxon>
    </lineage>
</organism>
<sequence length="522" mass="56030">MSSRSVLLALVFLLAAAPPPTAPAAELRVSDGEVVVEDGVAYVEVDVSWRLSWRNDTNWDAAWLTVKAPVGREGVPLKLAPTGHRVVDTRTPDQSGPTFSVSDDSVGTFVYRDAQADGRGPNDWTLRLRLVLPEGATPADLPEPLLVHGVEMVYVPEGPFSVGDPQRPENAPANAFYEQTADTTAFPPYRITDSGAIRMCDGPGSLCYPRLDNPYDSLRVGDFQGPIPVSYPNGYDAFYLMKYEVTQGQYAEFLNVLKGNQTAERTPPRARKYHWNRGAISLAGDEYVAARPDRACNYLSWADAAAYADWAGLRPMTELEYEKAARGPAAPVPNEFTWGSATIAHGDTIFAADTTIARSEGGDTFVRGNANYTPAGVNWNGGYNATFTGGDEGVGPLRVDIFETRAHRTGGASMPDASLREASGAGYYGAHGLSGSLFDRVVTVGDPTGRRFRGTHGDGDLSYPASASNEDWPPMNGDGLGLRGGTRSDGPPGLRSATREWGDYGAHYRAPGMGVRAARTAP</sequence>
<feature type="chain" id="PRO_5040984334" evidence="2">
    <location>
        <begin position="25"/>
        <end position="522"/>
    </location>
</feature>
<protein>
    <submittedName>
        <fullName evidence="4">Formylglycine-generating enzyme required for sulfatase activity</fullName>
    </submittedName>
</protein>
<dbReference type="Gene3D" id="3.90.1580.10">
    <property type="entry name" value="paralog of FGE (formylglycine-generating enzyme)"/>
    <property type="match status" value="1"/>
</dbReference>
<dbReference type="InterPro" id="IPR042095">
    <property type="entry name" value="SUMF_sf"/>
</dbReference>
<gene>
    <name evidence="4" type="ORF">GGP82_003453</name>
</gene>
<dbReference type="SUPFAM" id="SSF56436">
    <property type="entry name" value="C-type lectin-like"/>
    <property type="match status" value="1"/>
</dbReference>
<evidence type="ECO:0000256" key="2">
    <source>
        <dbReference type="SAM" id="SignalP"/>
    </source>
</evidence>
<evidence type="ECO:0000313" key="5">
    <source>
        <dbReference type="Proteomes" id="UP001155034"/>
    </source>
</evidence>
<evidence type="ECO:0000313" key="4">
    <source>
        <dbReference type="EMBL" id="MCS3866870.1"/>
    </source>
</evidence>
<proteinExistence type="predicted"/>
<dbReference type="Pfam" id="PF03781">
    <property type="entry name" value="FGE-sulfatase"/>
    <property type="match status" value="1"/>
</dbReference>
<evidence type="ECO:0000259" key="3">
    <source>
        <dbReference type="Pfam" id="PF03781"/>
    </source>
</evidence>
<dbReference type="AlphaFoldDB" id="A0A9X2U4W0"/>
<dbReference type="GO" id="GO:0120147">
    <property type="term" value="F:formylglycine-generating oxidase activity"/>
    <property type="evidence" value="ECO:0007669"/>
    <property type="project" value="TreeGrafter"/>
</dbReference>
<keyword evidence="2" id="KW-0732">Signal</keyword>
<name>A0A9X2U4W0_9BACT</name>
<dbReference type="InterPro" id="IPR016187">
    <property type="entry name" value="CTDL_fold"/>
</dbReference>
<feature type="domain" description="Sulfatase-modifying factor enzyme-like" evidence="3">
    <location>
        <begin position="236"/>
        <end position="340"/>
    </location>
</feature>